<dbReference type="AlphaFoldDB" id="A0LNN0"/>
<dbReference type="eggNOG" id="COG5652">
    <property type="taxonomic scope" value="Bacteria"/>
</dbReference>
<evidence type="ECO:0000259" key="2">
    <source>
        <dbReference type="Pfam" id="PF04892"/>
    </source>
</evidence>
<feature type="transmembrane region" description="Helical" evidence="1">
    <location>
        <begin position="77"/>
        <end position="94"/>
    </location>
</feature>
<feature type="transmembrane region" description="Helical" evidence="1">
    <location>
        <begin position="48"/>
        <end position="65"/>
    </location>
</feature>
<protein>
    <recommendedName>
        <fullName evidence="2">VanZ-like domain-containing protein</fullName>
    </recommendedName>
</protein>
<evidence type="ECO:0000256" key="1">
    <source>
        <dbReference type="SAM" id="Phobius"/>
    </source>
</evidence>
<proteinExistence type="predicted"/>
<gene>
    <name evidence="3" type="ordered locus">Sfum_3359</name>
</gene>
<dbReference type="InParanoid" id="A0LNN0"/>
<organism evidence="3 4">
    <name type="scientific">Syntrophobacter fumaroxidans (strain DSM 10017 / MPOB)</name>
    <dbReference type="NCBI Taxonomy" id="335543"/>
    <lineage>
        <taxon>Bacteria</taxon>
        <taxon>Pseudomonadati</taxon>
        <taxon>Thermodesulfobacteriota</taxon>
        <taxon>Syntrophobacteria</taxon>
        <taxon>Syntrophobacterales</taxon>
        <taxon>Syntrophobacteraceae</taxon>
        <taxon>Syntrophobacter</taxon>
    </lineage>
</organism>
<dbReference type="EMBL" id="CP000478">
    <property type="protein sequence ID" value="ABK19032.1"/>
    <property type="molecule type" value="Genomic_DNA"/>
</dbReference>
<dbReference type="HOGENOM" id="CLU_1348366_0_0_7"/>
<name>A0LNN0_SYNFM</name>
<reference evidence="3 4" key="1">
    <citation type="submission" date="2006-10" db="EMBL/GenBank/DDBJ databases">
        <title>Complete sequence of Syntrophobacter fumaroxidans MPOB.</title>
        <authorList>
            <consortium name="US DOE Joint Genome Institute"/>
            <person name="Copeland A."/>
            <person name="Lucas S."/>
            <person name="Lapidus A."/>
            <person name="Barry K."/>
            <person name="Detter J.C."/>
            <person name="Glavina del Rio T."/>
            <person name="Hammon N."/>
            <person name="Israni S."/>
            <person name="Pitluck S."/>
            <person name="Goltsman E.G."/>
            <person name="Martinez M."/>
            <person name="Schmutz J."/>
            <person name="Larimer F."/>
            <person name="Land M."/>
            <person name="Hauser L."/>
            <person name="Kyrpides N."/>
            <person name="Kim E."/>
            <person name="Boone D.R."/>
            <person name="Brockman F."/>
            <person name="Culley D."/>
            <person name="Ferry J."/>
            <person name="Gunsalus R."/>
            <person name="McInerney M.J."/>
            <person name="Morrison M."/>
            <person name="Plugge C."/>
            <person name="Rohlin L."/>
            <person name="Scholten J."/>
            <person name="Sieber J."/>
            <person name="Stams A.J.M."/>
            <person name="Worm P."/>
            <person name="Henstra A.M."/>
            <person name="Richardson P."/>
        </authorList>
    </citation>
    <scope>NUCLEOTIDE SEQUENCE [LARGE SCALE GENOMIC DNA]</scope>
    <source>
        <strain evidence="4">DSM 10017 / MPOB</strain>
    </source>
</reference>
<dbReference type="KEGG" id="sfu:Sfum_3359"/>
<keyword evidence="1" id="KW-0812">Transmembrane</keyword>
<keyword evidence="4" id="KW-1185">Reference proteome</keyword>
<dbReference type="InterPro" id="IPR006976">
    <property type="entry name" value="VanZ-like"/>
</dbReference>
<sequence length="203" mass="22707">MQAPCSGIRRELMIARITPWGVVAAIFAAQFCGAVVVAAAFQMDFRDLGFQLLILFLGCVSALVFLRRDRDNRPNDFRWWIPPCLYALFIFLMSDDAYPDALPLFDTNIFHPIEYLTLAFLLGFAFDRVFRYRSAGGLCLFVFCTGGFWAVCDEIHQSFVPGRTPTFADIAIDFFGIAAGCAVYLAFRRLPLMKPGAGEKSPA</sequence>
<feature type="transmembrane region" description="Helical" evidence="1">
    <location>
        <begin position="133"/>
        <end position="150"/>
    </location>
</feature>
<feature type="transmembrane region" description="Helical" evidence="1">
    <location>
        <begin position="20"/>
        <end position="42"/>
    </location>
</feature>
<feature type="transmembrane region" description="Helical" evidence="1">
    <location>
        <begin position="170"/>
        <end position="187"/>
    </location>
</feature>
<accession>A0LNN0</accession>
<evidence type="ECO:0000313" key="4">
    <source>
        <dbReference type="Proteomes" id="UP000001784"/>
    </source>
</evidence>
<dbReference type="NCBIfam" id="NF037970">
    <property type="entry name" value="vanZ_1"/>
    <property type="match status" value="1"/>
</dbReference>
<feature type="domain" description="VanZ-like" evidence="2">
    <location>
        <begin position="107"/>
        <end position="187"/>
    </location>
</feature>
<dbReference type="Pfam" id="PF04892">
    <property type="entry name" value="VanZ"/>
    <property type="match status" value="1"/>
</dbReference>
<keyword evidence="1" id="KW-1133">Transmembrane helix</keyword>
<evidence type="ECO:0000313" key="3">
    <source>
        <dbReference type="EMBL" id="ABK19032.1"/>
    </source>
</evidence>
<dbReference type="Proteomes" id="UP000001784">
    <property type="component" value="Chromosome"/>
</dbReference>
<dbReference type="STRING" id="335543.Sfum_3359"/>
<keyword evidence="1" id="KW-0472">Membrane</keyword>
<feature type="transmembrane region" description="Helical" evidence="1">
    <location>
        <begin position="109"/>
        <end position="126"/>
    </location>
</feature>